<dbReference type="Proteomes" id="UP000233332">
    <property type="component" value="Unassembled WGS sequence"/>
</dbReference>
<accession>A0A2N3L4L3</accession>
<evidence type="ECO:0000313" key="1">
    <source>
        <dbReference type="EMBL" id="PKR57773.1"/>
    </source>
</evidence>
<dbReference type="EMBL" id="NXGX01000005">
    <property type="protein sequence ID" value="PKR57773.1"/>
    <property type="molecule type" value="Genomic_DNA"/>
</dbReference>
<sequence length="78" mass="8319">MQTFINTNIADDDSVRYGDSGDDSITARRLAAEQAAIIHAGGNLSLWAAQRTHSCGEIRKEETGLVSAIGSASVWKRG</sequence>
<evidence type="ECO:0000313" key="2">
    <source>
        <dbReference type="Proteomes" id="UP000233332"/>
    </source>
</evidence>
<gene>
    <name evidence="1" type="ORF">COO92_13450</name>
</gene>
<name>A0A2N3L4L3_9PROT</name>
<proteinExistence type="predicted"/>
<dbReference type="RefSeq" id="WP_101302893.1">
    <property type="nucleotide sequence ID" value="NZ_NXGX01000005.1"/>
</dbReference>
<dbReference type="AlphaFoldDB" id="A0A2N3L4L3"/>
<organism evidence="1 2">
    <name type="scientific">Thalassospira lohafexi</name>
    <dbReference type="NCBI Taxonomy" id="744227"/>
    <lineage>
        <taxon>Bacteria</taxon>
        <taxon>Pseudomonadati</taxon>
        <taxon>Pseudomonadota</taxon>
        <taxon>Alphaproteobacteria</taxon>
        <taxon>Rhodospirillales</taxon>
        <taxon>Thalassospiraceae</taxon>
        <taxon>Thalassospira</taxon>
    </lineage>
</organism>
<protein>
    <submittedName>
        <fullName evidence="1">Uncharacterized protein</fullName>
    </submittedName>
</protein>
<keyword evidence="2" id="KW-1185">Reference proteome</keyword>
<reference evidence="1 2" key="1">
    <citation type="submission" date="2017-09" db="EMBL/GenBank/DDBJ databases">
        <title>Biodiversity and function of Thalassospira species in the particle-attached aromatic-hydrocarbon-degrading consortia from the surface seawater of the China South Sea.</title>
        <authorList>
            <person name="Dong C."/>
            <person name="Lai Q."/>
            <person name="Shao Z."/>
        </authorList>
    </citation>
    <scope>NUCLEOTIDE SEQUENCE [LARGE SCALE GENOMIC DNA]</scope>
    <source>
        <strain evidence="1 2">139Z-12</strain>
    </source>
</reference>
<comment type="caution">
    <text evidence="1">The sequence shown here is derived from an EMBL/GenBank/DDBJ whole genome shotgun (WGS) entry which is preliminary data.</text>
</comment>